<dbReference type="PANTHER" id="PTHR15180:SF1">
    <property type="entry name" value="GENERAL TRANSCRIPTION FACTOR 3C POLYPEPTIDE 1"/>
    <property type="match status" value="1"/>
</dbReference>
<keyword evidence="1" id="KW-0175">Coiled coil</keyword>
<feature type="compositionally biased region" description="Acidic residues" evidence="2">
    <location>
        <begin position="660"/>
        <end position="675"/>
    </location>
</feature>
<feature type="compositionally biased region" description="Basic residues" evidence="2">
    <location>
        <begin position="767"/>
        <end position="777"/>
    </location>
</feature>
<feature type="compositionally biased region" description="Acidic residues" evidence="2">
    <location>
        <begin position="692"/>
        <end position="725"/>
    </location>
</feature>
<reference evidence="4" key="1">
    <citation type="submission" date="2022-08" db="EMBL/GenBank/DDBJ databases">
        <title>Novel sulfate-reducing endosymbionts in the free-living metamonad Anaeramoeba.</title>
        <authorList>
            <person name="Jerlstrom-Hultqvist J."/>
            <person name="Cepicka I."/>
            <person name="Gallot-Lavallee L."/>
            <person name="Salas-Leiva D."/>
            <person name="Curtis B.A."/>
            <person name="Zahonova K."/>
            <person name="Pipaliya S."/>
            <person name="Dacks J."/>
            <person name="Roger A.J."/>
        </authorList>
    </citation>
    <scope>NUCLEOTIDE SEQUENCE</scope>
    <source>
        <strain evidence="4">Schooner1</strain>
    </source>
</reference>
<accession>A0ABQ8XED7</accession>
<evidence type="ECO:0000256" key="1">
    <source>
        <dbReference type="SAM" id="Coils"/>
    </source>
</evidence>
<feature type="compositionally biased region" description="Basic and acidic residues" evidence="2">
    <location>
        <begin position="648"/>
        <end position="659"/>
    </location>
</feature>
<name>A0ABQ8XED7_9EUKA</name>
<feature type="domain" description="GTF3C1 extended winged-helix" evidence="3">
    <location>
        <begin position="515"/>
        <end position="575"/>
    </location>
</feature>
<gene>
    <name evidence="4" type="ORF">M0813_06473</name>
</gene>
<keyword evidence="5" id="KW-1185">Reference proteome</keyword>
<dbReference type="PANTHER" id="PTHR15180">
    <property type="entry name" value="GENERAL TRANSCRIPTION FACTOR 3C POLYPEPTIDE 1"/>
    <property type="match status" value="1"/>
</dbReference>
<dbReference type="InterPro" id="IPR044210">
    <property type="entry name" value="Tfc3-like"/>
</dbReference>
<feature type="compositionally biased region" description="Basic and acidic residues" evidence="2">
    <location>
        <begin position="1028"/>
        <end position="1055"/>
    </location>
</feature>
<evidence type="ECO:0000313" key="4">
    <source>
        <dbReference type="EMBL" id="KAJ6230685.1"/>
    </source>
</evidence>
<feature type="region of interest" description="Disordered" evidence="2">
    <location>
        <begin position="1028"/>
        <end position="1056"/>
    </location>
</feature>
<feature type="compositionally biased region" description="Basic and acidic residues" evidence="2">
    <location>
        <begin position="726"/>
        <end position="766"/>
    </location>
</feature>
<feature type="region of interest" description="Disordered" evidence="2">
    <location>
        <begin position="648"/>
        <end position="777"/>
    </location>
</feature>
<evidence type="ECO:0000259" key="3">
    <source>
        <dbReference type="Pfam" id="PF24101"/>
    </source>
</evidence>
<dbReference type="Proteomes" id="UP001150062">
    <property type="component" value="Unassembled WGS sequence"/>
</dbReference>
<dbReference type="EMBL" id="JAOAOG010000309">
    <property type="protein sequence ID" value="KAJ6230685.1"/>
    <property type="molecule type" value="Genomic_DNA"/>
</dbReference>
<dbReference type="Pfam" id="PF24101">
    <property type="entry name" value="WHD_GTF3C1"/>
    <property type="match status" value="1"/>
</dbReference>
<evidence type="ECO:0000256" key="2">
    <source>
        <dbReference type="SAM" id="MobiDB-lite"/>
    </source>
</evidence>
<evidence type="ECO:0000313" key="5">
    <source>
        <dbReference type="Proteomes" id="UP001150062"/>
    </source>
</evidence>
<comment type="caution">
    <text evidence="4">The sequence shown here is derived from an EMBL/GenBank/DDBJ whole genome shotgun (WGS) entry which is preliminary data.</text>
</comment>
<sequence length="1983" mass="236037">MSLIVKNSLKEISFEGSSGCTFKRLWELVPINNQKIKLFVFQQLLNDDLQFYQISGKNKQKKKKMEPHQMAKFKSLDQINKILVIASEDLINQALWIFKKPKDNYSVRQIKVLEAILQSRENGISSIEIQKKIKITSSSFHNIAKKFISKNILTLHYDKSEIIKVIQKAIQNEPNNYITSDKLAKILYPIHKNVKKWKQQKKWLRNKLNVFQEKEEIEIFYIRSFTNYHKEFGYKNNDDEDDDDDDKDEEEMEIKKEKEKETKIKIEKEKKKKRVTTLDEIVKKEINQLEKFDNNHNKSQLIKMIRLNPKKKVEGKKEVENINKFSKIDRSILVQITEIVNNSGKEGVTTRDLMKILSITYRRLIDLLKILNDQKILSKISIRNQKSIQHKYIIKGIENQTKNHLLNISSYIKELPEEGGYERITKLETNRERMQMKAETINGNDKKGNENEQRWKRERKKIKANIEKVVKKQTDEIMSGIDYDRKICGLENEIKQIDGSALKIKASVNYNLSTERSKLLITRLVQKMKVMSFSYLMHNIRTFNYQQDKTMCDRKSLLRYLKNLEQSNKIKLFQLPQIIIPFWNGYIVTIPDIKMETILNFAKNAIKYLERESISRRLRNKQKDILRDKISRKRGKLKRQLQYTIDKLQKVDPRKKANSEDDNDSSDYGFDDYSDYFENKNNTKKNKKGYDGDDDADGDGNDDDDDNYNYEDKDNDDDDKDEEEMENKKEKEKENDLKAEKNMEKEDQSENKDNVDNKNDDSDSKRMGLKKGHAKKKHIRLKTFQKIHNIIRVKNAKVKNFYYIYQTNLLDKCYIYMNFLRNIEKKFMANGLIYGIGARVRFFHLFLLEHLQIIRDTTNFVEKNFQIPDTKKRKHKFFQNFSQDLNLPKIHKKNNGPLYNPPTTDLGENDGLINYLIEKELRELNDEDNSIIFTINEILPHMTVKLFIQIIGIDFQLKNYDTIKNKKLCELSEKLKKKFYNFNFVRVERLLAPLCQLKLISPLKKQENEIKMNTYKIKIDEDQNEYGNVDKDDFRNAGKKQKNDGDGDKKKDNDHTRKKRKITYYEFSRFNRNTRFRIVSSIQKKIYFWIKSQSMTLTSLRSFHNLWIFLMSYCNHVKRVKSKINFKKNTAKVPPQFFSRYSFKLIPKLTKSKKKIIFENYEKKNFNTNQIAEELGVSYRQVDKYSSKKKLKLNNIYGEKIDFLENYIQSREMKLLTESGKRVSDIINDTQKLGPDDKNKKLHLLQSSKYFTLYPEYNKQIFPFYQKRGKKEIESVNAFDQNGYHTTIENFDQESNKQFDKQKKKKLLSNDKPILINSTKGFLQLFSKRIHKIQKVFNQTQKHNFLQHFNFGSYYDDPIFLKKQIIFSNKMKKETKIKKLITHCFTLYISRFPTITYSEFYYSFDYKFLVYCFKLSLGHIAKYIRRSMYGNQGNKFITNLINDRNLQYKKEILDLLPKSKKEKIDLFQYDFKKDFVLSSSFKMLRDTTGYINKRFPVHIPLSKYIKRELNYQNYGQFEKLLDTIKMVLMHGKMNPFPGVISYRVLSNYKNDEINKLIVYLFKAGYMTRKRSLKGRTQLKLKLVPYTNVDIRKLEDMYFKTMNFNDYLKFLNDNINYQSIGTDLKNENDLKNNGNGYDLNHGKDYGTIINNGISFNMKYLPDIHHITLINIVNNCCFELGEFHLSYYKTQKKKIKSNILFTNFDSKNIKLIIESNKNKGNNKGNTNTNNNTRQNELEKKLLKIFDQDEPLQLFSERVPELNPIIQALSFIYNMSHLLIFLIEEFYFSLKNSTNIIEKIIEIQFQFDVLFQKIPGSPELYLNTATLIKYFLKYKLFEKKLFTNSSKKILNRKSNEKNIFIKKNYKDYYPSIFCLLNDNSSEKISLDETIYNLIQKKVALVIFKMPGISLKMLLQKMLVLSTNEINMIIRDFKKIGIINITESYYQKNPFLNNKAKVTNLFPSENFLQIFNKYDLILSKTFHTNYN</sequence>
<protein>
    <submittedName>
        <fullName evidence="4">Retinitis pigmentosa 1-like 1 protein</fullName>
    </submittedName>
</protein>
<proteinExistence type="predicted"/>
<organism evidence="4 5">
    <name type="scientific">Anaeramoeba flamelloides</name>
    <dbReference type="NCBI Taxonomy" id="1746091"/>
    <lineage>
        <taxon>Eukaryota</taxon>
        <taxon>Metamonada</taxon>
        <taxon>Anaeramoebidae</taxon>
        <taxon>Anaeramoeba</taxon>
    </lineage>
</organism>
<feature type="coiled-coil region" evidence="1">
    <location>
        <begin position="424"/>
        <end position="472"/>
    </location>
</feature>
<dbReference type="InterPro" id="IPR056467">
    <property type="entry name" value="eWH_GTF3C1"/>
</dbReference>